<organism evidence="2 3">
    <name type="scientific">Amycolatopsis minnesotensis</name>
    <dbReference type="NCBI Taxonomy" id="337894"/>
    <lineage>
        <taxon>Bacteria</taxon>
        <taxon>Bacillati</taxon>
        <taxon>Actinomycetota</taxon>
        <taxon>Actinomycetes</taxon>
        <taxon>Pseudonocardiales</taxon>
        <taxon>Pseudonocardiaceae</taxon>
        <taxon>Amycolatopsis</taxon>
    </lineage>
</organism>
<evidence type="ECO:0000256" key="1">
    <source>
        <dbReference type="SAM" id="MobiDB-lite"/>
    </source>
</evidence>
<dbReference type="EMBL" id="BAAANN010000025">
    <property type="protein sequence ID" value="GAA1974483.1"/>
    <property type="molecule type" value="Genomic_DNA"/>
</dbReference>
<proteinExistence type="predicted"/>
<dbReference type="Proteomes" id="UP001501116">
    <property type="component" value="Unassembled WGS sequence"/>
</dbReference>
<reference evidence="3" key="1">
    <citation type="journal article" date="2019" name="Int. J. Syst. Evol. Microbiol.">
        <title>The Global Catalogue of Microorganisms (GCM) 10K type strain sequencing project: providing services to taxonomists for standard genome sequencing and annotation.</title>
        <authorList>
            <consortium name="The Broad Institute Genomics Platform"/>
            <consortium name="The Broad Institute Genome Sequencing Center for Infectious Disease"/>
            <person name="Wu L."/>
            <person name="Ma J."/>
        </authorList>
    </citation>
    <scope>NUCLEOTIDE SEQUENCE [LARGE SCALE GENOMIC DNA]</scope>
    <source>
        <strain evidence="3">JCM 14545</strain>
    </source>
</reference>
<evidence type="ECO:0008006" key="4">
    <source>
        <dbReference type="Google" id="ProtNLM"/>
    </source>
</evidence>
<evidence type="ECO:0000313" key="3">
    <source>
        <dbReference type="Proteomes" id="UP001501116"/>
    </source>
</evidence>
<accession>A0ABP5D5Z8</accession>
<keyword evidence="3" id="KW-1185">Reference proteome</keyword>
<name>A0ABP5D5Z8_9PSEU</name>
<dbReference type="RefSeq" id="WP_344425483.1">
    <property type="nucleotide sequence ID" value="NZ_BAAANN010000025.1"/>
</dbReference>
<comment type="caution">
    <text evidence="2">The sequence shown here is derived from an EMBL/GenBank/DDBJ whole genome shotgun (WGS) entry which is preliminary data.</text>
</comment>
<feature type="region of interest" description="Disordered" evidence="1">
    <location>
        <begin position="125"/>
        <end position="151"/>
    </location>
</feature>
<sequence>MAIEKGARFEVSFDYAFPNGLMMMGEVAPDTDYQSGKQIIDERTGKRQWKISAADPAEVKANRASFEVKFCADVQPVPETPELAPGTGVRMVELEGLAAEPRVKGQGEYKFLGYVFWASGFKAVKSGSGSGSSSAKAARADAGADSSAKAA</sequence>
<gene>
    <name evidence="2" type="ORF">GCM10009754_57020</name>
</gene>
<evidence type="ECO:0000313" key="2">
    <source>
        <dbReference type="EMBL" id="GAA1974483.1"/>
    </source>
</evidence>
<protein>
    <recommendedName>
        <fullName evidence="4">Phage tail protein</fullName>
    </recommendedName>
</protein>